<evidence type="ECO:0000313" key="1">
    <source>
        <dbReference type="EMBL" id="MBB3038988.1"/>
    </source>
</evidence>
<dbReference type="RefSeq" id="WP_157094942.1">
    <property type="nucleotide sequence ID" value="NZ_BDDI01000004.1"/>
</dbReference>
<dbReference type="EMBL" id="JACHWS010000003">
    <property type="protein sequence ID" value="MBB3038988.1"/>
    <property type="molecule type" value="Genomic_DNA"/>
</dbReference>
<dbReference type="OrthoDB" id="4416901at2"/>
<protein>
    <submittedName>
        <fullName evidence="1">Uncharacterized protein</fullName>
    </submittedName>
</protein>
<accession>A0A839RRZ7</accession>
<comment type="caution">
    <text evidence="1">The sequence shown here is derived from an EMBL/GenBank/DDBJ whole genome shotgun (WGS) entry which is preliminary data.</text>
</comment>
<dbReference type="AlphaFoldDB" id="A0A839RRZ7"/>
<organism evidence="1 2">
    <name type="scientific">Hoyosella altamirensis</name>
    <dbReference type="NCBI Taxonomy" id="616997"/>
    <lineage>
        <taxon>Bacteria</taxon>
        <taxon>Bacillati</taxon>
        <taxon>Actinomycetota</taxon>
        <taxon>Actinomycetes</taxon>
        <taxon>Mycobacteriales</taxon>
        <taxon>Hoyosellaceae</taxon>
        <taxon>Hoyosella</taxon>
    </lineage>
</organism>
<proteinExistence type="predicted"/>
<dbReference type="Proteomes" id="UP000567922">
    <property type="component" value="Unassembled WGS sequence"/>
</dbReference>
<sequence>MDRTTGRNTVTGGDQRQLADAIKNHDSWWWNTARHALEHLAAQGRPFETFDLTEHGTPDPDHPGRWGALFAVAARDGVIECVGYSVSRRPSRSHGLTRLWRGCRTNR</sequence>
<gene>
    <name evidence="1" type="ORF">FHU29_003457</name>
</gene>
<keyword evidence="2" id="KW-1185">Reference proteome</keyword>
<evidence type="ECO:0000313" key="2">
    <source>
        <dbReference type="Proteomes" id="UP000567922"/>
    </source>
</evidence>
<reference evidence="1 2" key="1">
    <citation type="submission" date="2020-08" db="EMBL/GenBank/DDBJ databases">
        <title>Sequencing the genomes of 1000 actinobacteria strains.</title>
        <authorList>
            <person name="Klenk H.-P."/>
        </authorList>
    </citation>
    <scope>NUCLEOTIDE SEQUENCE [LARGE SCALE GENOMIC DNA]</scope>
    <source>
        <strain evidence="1 2">DSM 45258</strain>
    </source>
</reference>
<name>A0A839RRZ7_9ACTN</name>